<keyword evidence="1" id="KW-0547">Nucleotide-binding</keyword>
<dbReference type="InterPro" id="IPR027417">
    <property type="entry name" value="P-loop_NTPase"/>
</dbReference>
<dbReference type="PANTHER" id="PTHR16305">
    <property type="entry name" value="TESTICULAR SOLUBLE ADENYLYL CYCLASE"/>
    <property type="match status" value="1"/>
</dbReference>
<dbReference type="SUPFAM" id="SSF48452">
    <property type="entry name" value="TPR-like"/>
    <property type="match status" value="2"/>
</dbReference>
<reference evidence="4" key="1">
    <citation type="submission" date="2022-10" db="EMBL/GenBank/DDBJ databases">
        <title>The complete genomes of actinobacterial strains from the NBC collection.</title>
        <authorList>
            <person name="Joergensen T.S."/>
            <person name="Alvarez Arevalo M."/>
            <person name="Sterndorff E.B."/>
            <person name="Faurdal D."/>
            <person name="Vuksanovic O."/>
            <person name="Mourched A.-S."/>
            <person name="Charusanti P."/>
            <person name="Shaw S."/>
            <person name="Blin K."/>
            <person name="Weber T."/>
        </authorList>
    </citation>
    <scope>NUCLEOTIDE SEQUENCE</scope>
    <source>
        <strain evidence="4">NBC_00254</strain>
    </source>
</reference>
<dbReference type="SMART" id="SM00421">
    <property type="entry name" value="HTH_LUXR"/>
    <property type="match status" value="1"/>
</dbReference>
<dbReference type="SMART" id="SM00382">
    <property type="entry name" value="AAA"/>
    <property type="match status" value="1"/>
</dbReference>
<dbReference type="RefSeq" id="WP_142647581.1">
    <property type="nucleotide sequence ID" value="NZ_CP108085.1"/>
</dbReference>
<dbReference type="InterPro" id="IPR016032">
    <property type="entry name" value="Sig_transdc_resp-reg_C-effctor"/>
</dbReference>
<protein>
    <submittedName>
        <fullName evidence="4">LuxR C-terminal-related transcriptional regulator</fullName>
    </submittedName>
</protein>
<dbReference type="SUPFAM" id="SSF52540">
    <property type="entry name" value="P-loop containing nucleoside triphosphate hydrolases"/>
    <property type="match status" value="1"/>
</dbReference>
<name>A0ABZ1SVA7_9ACTN</name>
<evidence type="ECO:0000313" key="5">
    <source>
        <dbReference type="Proteomes" id="UP001432011"/>
    </source>
</evidence>
<sequence length="930" mass="100466">MYEDRLTDTASTRVVRTAELDLLLSLTQEPGSEGRLIAVLGEPGSGKTHLLSALVRERQWTALPATVYRCSSGDRERAMNAVRKLLWRARRAGEREGGDRPVIGLARRRHRPDRELVVIEDAHLADDQTIGELVGIAAGDPAPLVDVIVSLRPRQTPDRLAEAVSVTTAFGRTVRIELGPLDDEQMLAMSPVPAPYELRHRSGGNPFNLRALQAMEHGARSGGDGALAPYEFAVMSEVRDLAPAERYALHAAAILRSRFDTDLLAEVAELDPLVASAALRRLVRRDLVRVEPVGTLFAIRDEVFGMLLRQMIDPCWAALAHQRALHRLSARGQAGTQIGFHLVSSLSRSSELARIVDASQEIMETDVSECVSWLTPVLAEAPASTEIGARARLALSTAFGRLGRMAESRDLLFVVHESGAAVDPAALAEQVAFVSVVEGVLSQDVQTLDLLGDLLRRPDLRDSPVWPRLVLARGFRVSMLGRTAGRAETESALRAARAAGDDPVAAGLLGLAALASIAAGNVDRALAEADAAAEALDRTPEHLMARHIECLLLAGLAYIYLGRSADAQRQVGRGVEIARRRRRPFLLPTLLVLLSEAERHLGRLRQARDAADAAIVESDAGNPLRHAQAVALKSAAEVWMQPPGSGRAKSLAQQALAQQALTGAHVNGSASIAALTLARCAWLDGDPAHCVTLLLNEGRGADMRVIPSGSRLTIWETLCAAGMDAGMPLDDWARRAQEHARAVPVPPNLAYAAMTRGHLLRVQGSPGEAVRCYREAADLFASVGMPVEQSYALGQAARALGEQGRAEQAAHTVRLAAEIARRSEAVTLLDWLGRQTGGPPAAPAPQPGARQEMLGRLEVFGRLTHREREIALLICSGMKRRDIADRLTISMRTVDVHLTRIYRKAGVSSRMELALAIQRKTAGQEYATRF</sequence>
<organism evidence="4 5">
    <name type="scientific">Microbispora hainanensis</name>
    <dbReference type="NCBI Taxonomy" id="568844"/>
    <lineage>
        <taxon>Bacteria</taxon>
        <taxon>Bacillati</taxon>
        <taxon>Actinomycetota</taxon>
        <taxon>Actinomycetes</taxon>
        <taxon>Streptosporangiales</taxon>
        <taxon>Streptosporangiaceae</taxon>
        <taxon>Microbispora</taxon>
    </lineage>
</organism>
<dbReference type="Proteomes" id="UP001432011">
    <property type="component" value="Chromosome"/>
</dbReference>
<accession>A0ABZ1SVA7</accession>
<dbReference type="Pfam" id="PF00196">
    <property type="entry name" value="GerE"/>
    <property type="match status" value="1"/>
</dbReference>
<dbReference type="PROSITE" id="PS50043">
    <property type="entry name" value="HTH_LUXR_2"/>
    <property type="match status" value="1"/>
</dbReference>
<dbReference type="PANTHER" id="PTHR16305:SF28">
    <property type="entry name" value="GUANYLATE CYCLASE DOMAIN-CONTAINING PROTEIN"/>
    <property type="match status" value="1"/>
</dbReference>
<feature type="domain" description="HTH luxR-type" evidence="3">
    <location>
        <begin position="856"/>
        <end position="921"/>
    </location>
</feature>
<gene>
    <name evidence="4" type="ORF">OG913_04620</name>
</gene>
<evidence type="ECO:0000259" key="3">
    <source>
        <dbReference type="PROSITE" id="PS50043"/>
    </source>
</evidence>
<dbReference type="Gene3D" id="1.10.10.10">
    <property type="entry name" value="Winged helix-like DNA-binding domain superfamily/Winged helix DNA-binding domain"/>
    <property type="match status" value="1"/>
</dbReference>
<dbReference type="InterPro" id="IPR011990">
    <property type="entry name" value="TPR-like_helical_dom_sf"/>
</dbReference>
<keyword evidence="2" id="KW-0067">ATP-binding</keyword>
<evidence type="ECO:0000256" key="1">
    <source>
        <dbReference type="ARBA" id="ARBA00022741"/>
    </source>
</evidence>
<dbReference type="InterPro" id="IPR003593">
    <property type="entry name" value="AAA+_ATPase"/>
</dbReference>
<keyword evidence="5" id="KW-1185">Reference proteome</keyword>
<dbReference type="EMBL" id="CP108085">
    <property type="protein sequence ID" value="WUP76312.1"/>
    <property type="molecule type" value="Genomic_DNA"/>
</dbReference>
<dbReference type="PRINTS" id="PR00038">
    <property type="entry name" value="HTHLUXR"/>
</dbReference>
<evidence type="ECO:0000313" key="4">
    <source>
        <dbReference type="EMBL" id="WUP76312.1"/>
    </source>
</evidence>
<dbReference type="InterPro" id="IPR036388">
    <property type="entry name" value="WH-like_DNA-bd_sf"/>
</dbReference>
<proteinExistence type="predicted"/>
<dbReference type="Gene3D" id="1.25.40.10">
    <property type="entry name" value="Tetratricopeptide repeat domain"/>
    <property type="match status" value="1"/>
</dbReference>
<dbReference type="SUPFAM" id="SSF46894">
    <property type="entry name" value="C-terminal effector domain of the bipartite response regulators"/>
    <property type="match status" value="1"/>
</dbReference>
<evidence type="ECO:0000256" key="2">
    <source>
        <dbReference type="ARBA" id="ARBA00022840"/>
    </source>
</evidence>
<dbReference type="InterPro" id="IPR000792">
    <property type="entry name" value="Tscrpt_reg_LuxR_C"/>
</dbReference>
<dbReference type="CDD" id="cd06170">
    <property type="entry name" value="LuxR_C_like"/>
    <property type="match status" value="1"/>
</dbReference>